<dbReference type="InterPro" id="IPR026444">
    <property type="entry name" value="Secre_tail"/>
</dbReference>
<proteinExistence type="predicted"/>
<gene>
    <name evidence="2" type="ORF">GCM10011506_45260</name>
</gene>
<accession>A0ABQ1N9U4</accession>
<evidence type="ECO:0000313" key="2">
    <source>
        <dbReference type="EMBL" id="GGC54566.1"/>
    </source>
</evidence>
<reference evidence="3" key="1">
    <citation type="journal article" date="2019" name="Int. J. Syst. Evol. Microbiol.">
        <title>The Global Catalogue of Microorganisms (GCM) 10K type strain sequencing project: providing services to taxonomists for standard genome sequencing and annotation.</title>
        <authorList>
            <consortium name="The Broad Institute Genomics Platform"/>
            <consortium name="The Broad Institute Genome Sequencing Center for Infectious Disease"/>
            <person name="Wu L."/>
            <person name="Ma J."/>
        </authorList>
    </citation>
    <scope>NUCLEOTIDE SEQUENCE [LARGE SCALE GENOMIC DNA]</scope>
    <source>
        <strain evidence="3">CGMCC 1.10832</strain>
    </source>
</reference>
<keyword evidence="3" id="KW-1185">Reference proteome</keyword>
<dbReference type="Proteomes" id="UP000636010">
    <property type="component" value="Unassembled WGS sequence"/>
</dbReference>
<name>A0ABQ1N9U4_9BACT</name>
<organism evidence="2 3">
    <name type="scientific">Marivirga lumbricoides</name>
    <dbReference type="NCBI Taxonomy" id="1046115"/>
    <lineage>
        <taxon>Bacteria</taxon>
        <taxon>Pseudomonadati</taxon>
        <taxon>Bacteroidota</taxon>
        <taxon>Cytophagia</taxon>
        <taxon>Cytophagales</taxon>
        <taxon>Marivirgaceae</taxon>
        <taxon>Marivirga</taxon>
    </lineage>
</organism>
<evidence type="ECO:0000259" key="1">
    <source>
        <dbReference type="Pfam" id="PF18962"/>
    </source>
</evidence>
<dbReference type="Pfam" id="PF18962">
    <property type="entry name" value="Por_Secre_tail"/>
    <property type="match status" value="1"/>
</dbReference>
<dbReference type="EMBL" id="BMEC01000020">
    <property type="protein sequence ID" value="GGC54566.1"/>
    <property type="molecule type" value="Genomic_DNA"/>
</dbReference>
<comment type="caution">
    <text evidence="2">The sequence shown here is derived from an EMBL/GenBank/DDBJ whole genome shotgun (WGS) entry which is preliminary data.</text>
</comment>
<evidence type="ECO:0000313" key="3">
    <source>
        <dbReference type="Proteomes" id="UP000636010"/>
    </source>
</evidence>
<feature type="domain" description="Secretion system C-terminal sorting" evidence="1">
    <location>
        <begin position="209"/>
        <end position="285"/>
    </location>
</feature>
<protein>
    <recommendedName>
        <fullName evidence="1">Secretion system C-terminal sorting domain-containing protein</fullName>
    </recommendedName>
</protein>
<dbReference type="NCBIfam" id="TIGR04183">
    <property type="entry name" value="Por_Secre_tail"/>
    <property type="match status" value="1"/>
</dbReference>
<sequence>MRNLPQGTSLTAYTYETGWGYYTGHSNLLREEFAEKYYIDGATTVVGVISHHTGINTNDNIAEFNVYEVSTSKLPGSILGTKEVAYKDIDLSGESMTTFFDEPIGVKDSFYVSFNLKDYAHGGYAGDTIAVLSGEDGSRTEEDLALYGRNAIRYHNHGTRLWRDFYTQNFTPVATHFAIFPIVEFKDGPVTGIKDKLVSHNQLTLYPPFPNPALSEVSVRYFLTKKSNVTINLLSLSGEILYTDNTGNLVSGEYIQKIDTNSLSSGVYIVTIQSGITKLAARVVVN</sequence>